<accession>A0A516GEW2</accession>
<dbReference type="PANTHER" id="PTHR42705">
    <property type="entry name" value="BIFUNCTIONAL NON-HOMOLOGOUS END JOINING PROTEIN LIGD"/>
    <property type="match status" value="1"/>
</dbReference>
<evidence type="ECO:0000313" key="3">
    <source>
        <dbReference type="Proteomes" id="UP000315395"/>
    </source>
</evidence>
<dbReference type="PANTHER" id="PTHR42705:SF2">
    <property type="entry name" value="BIFUNCTIONAL NON-HOMOLOGOUS END JOINING PROTEIN LIGD"/>
    <property type="match status" value="1"/>
</dbReference>
<keyword evidence="3" id="KW-1185">Reference proteome</keyword>
<evidence type="ECO:0000259" key="1">
    <source>
        <dbReference type="Pfam" id="PF21686"/>
    </source>
</evidence>
<dbReference type="Proteomes" id="UP000315395">
    <property type="component" value="Chromosome"/>
</dbReference>
<dbReference type="AlphaFoldDB" id="A0A516GEW2"/>
<proteinExistence type="predicted"/>
<dbReference type="InterPro" id="IPR014145">
    <property type="entry name" value="LigD_pol_dom"/>
</dbReference>
<keyword evidence="2" id="KW-0436">Ligase</keyword>
<gene>
    <name evidence="2" type="ORF">FNH13_17380</name>
</gene>
<name>A0A516GEW2_9MICO</name>
<protein>
    <submittedName>
        <fullName evidence="2">ATP-dependent DNA ligase</fullName>
    </submittedName>
</protein>
<dbReference type="OrthoDB" id="9802472at2"/>
<organism evidence="2 3">
    <name type="scientific">Ornithinimicrobium ciconiae</name>
    <dbReference type="NCBI Taxonomy" id="2594265"/>
    <lineage>
        <taxon>Bacteria</taxon>
        <taxon>Bacillati</taxon>
        <taxon>Actinomycetota</taxon>
        <taxon>Actinomycetes</taxon>
        <taxon>Micrococcales</taxon>
        <taxon>Ornithinimicrobiaceae</taxon>
        <taxon>Ornithinimicrobium</taxon>
    </lineage>
</organism>
<dbReference type="Gene3D" id="3.90.920.10">
    <property type="entry name" value="DNA primase, PRIM domain"/>
    <property type="match status" value="1"/>
</dbReference>
<dbReference type="Pfam" id="PF21686">
    <property type="entry name" value="LigD_Prim-Pol"/>
    <property type="match status" value="1"/>
</dbReference>
<sequence length="286" mass="31217">MASGEVQSVHVAGRTLRVSSLDKVIYPSRGTTKGEVLNYYVQIADRLLPQLAGRPVTRIRWPHGVSGESFFEKNVPSGAPDWLPRVEIQGHGSRSGRTSVTYPLVEDLAGLVYLVNLGSLELHVPQWRVDVHGVPQPPDRLVIDLDPGPGAGLAECATVAVLVRDRLSGAGLDCRPVTSGSKGMQLYADLDGVRTSDEVSAVTKALAQHLTEEHPDLVLWQMTKAKRGGKIFLDWSQNNAAKTTICPYSLRGREQPHAAAPRTWEEIEAAVAGREPLTQRPFRDLL</sequence>
<dbReference type="GO" id="GO:0016874">
    <property type="term" value="F:ligase activity"/>
    <property type="evidence" value="ECO:0007669"/>
    <property type="project" value="UniProtKB-KW"/>
</dbReference>
<feature type="domain" description="DNA ligase D polymerase" evidence="1">
    <location>
        <begin position="32"/>
        <end position="271"/>
    </location>
</feature>
<reference evidence="2 3" key="1">
    <citation type="submission" date="2019-07" db="EMBL/GenBank/DDBJ databases">
        <title>complete genome sequencing of Ornithinimicrobium sp. H23M54.</title>
        <authorList>
            <person name="Bae J.-W."/>
            <person name="Lee S.-Y."/>
        </authorList>
    </citation>
    <scope>NUCLEOTIDE SEQUENCE [LARGE SCALE GENOMIC DNA]</scope>
    <source>
        <strain evidence="2 3">H23M54</strain>
    </source>
</reference>
<dbReference type="KEGG" id="orz:FNH13_17380"/>
<dbReference type="NCBIfam" id="TIGR02778">
    <property type="entry name" value="ligD_pol"/>
    <property type="match status" value="1"/>
</dbReference>
<dbReference type="CDD" id="cd04863">
    <property type="entry name" value="MtLigD_Pol_like"/>
    <property type="match status" value="1"/>
</dbReference>
<dbReference type="RefSeq" id="WP_143784600.1">
    <property type="nucleotide sequence ID" value="NZ_CP041616.1"/>
</dbReference>
<dbReference type="EMBL" id="CP041616">
    <property type="protein sequence ID" value="QDO89880.1"/>
    <property type="molecule type" value="Genomic_DNA"/>
</dbReference>
<evidence type="ECO:0000313" key="2">
    <source>
        <dbReference type="EMBL" id="QDO89880.1"/>
    </source>
</evidence>
<dbReference type="InterPro" id="IPR052171">
    <property type="entry name" value="NHEJ_LigD"/>
</dbReference>
<dbReference type="InterPro" id="IPR033649">
    <property type="entry name" value="MtLigD_Pol-like"/>
</dbReference>